<sequence length="109" mass="11545">MVKVGIIRCQQTEDTCPGTSCFVARDHGAAHFQPLGETSVVGFVSCGGCSGRRAVQRAQLLARKGAEVIMLSTCMVRGSYGGTMTCPYIGPMREAIERVTGLPIVNGTH</sequence>
<keyword evidence="3" id="KW-1185">Reference proteome</keyword>
<dbReference type="InterPro" id="IPR014925">
    <property type="entry name" value="CGGC_dom"/>
</dbReference>
<gene>
    <name evidence="2" type="ORF">IHV25_04055</name>
</gene>
<dbReference type="Proteomes" id="UP000631034">
    <property type="component" value="Unassembled WGS sequence"/>
</dbReference>
<name>A0A8J7CQH2_9PROT</name>
<proteinExistence type="predicted"/>
<comment type="caution">
    <text evidence="2">The sequence shown here is derived from an EMBL/GenBank/DDBJ whole genome shotgun (WGS) entry which is preliminary data.</text>
</comment>
<protein>
    <submittedName>
        <fullName evidence="2">CGGC domain-containing protein</fullName>
    </submittedName>
</protein>
<accession>A0A8J7CQH2</accession>
<dbReference type="Pfam" id="PF08821">
    <property type="entry name" value="CGGC"/>
    <property type="match status" value="1"/>
</dbReference>
<evidence type="ECO:0000259" key="1">
    <source>
        <dbReference type="SMART" id="SM01078"/>
    </source>
</evidence>
<organism evidence="2 3">
    <name type="scientific">Phaeovibrio sulfidiphilus</name>
    <dbReference type="NCBI Taxonomy" id="1220600"/>
    <lineage>
        <taxon>Bacteria</taxon>
        <taxon>Pseudomonadati</taxon>
        <taxon>Pseudomonadota</taxon>
        <taxon>Alphaproteobacteria</taxon>
        <taxon>Rhodospirillales</taxon>
        <taxon>Rhodospirillaceae</taxon>
        <taxon>Phaeovibrio</taxon>
    </lineage>
</organism>
<evidence type="ECO:0000313" key="3">
    <source>
        <dbReference type="Proteomes" id="UP000631034"/>
    </source>
</evidence>
<dbReference type="RefSeq" id="WP_192533825.1">
    <property type="nucleotide sequence ID" value="NZ_JACZHT010000002.1"/>
</dbReference>
<dbReference type="EMBL" id="JACZHT010000002">
    <property type="protein sequence ID" value="MBE1236825.1"/>
    <property type="molecule type" value="Genomic_DNA"/>
</dbReference>
<dbReference type="SMART" id="SM01078">
    <property type="entry name" value="CGGC"/>
    <property type="match status" value="1"/>
</dbReference>
<feature type="domain" description="CGGC" evidence="1">
    <location>
        <begin position="3"/>
        <end position="109"/>
    </location>
</feature>
<dbReference type="AlphaFoldDB" id="A0A8J7CQH2"/>
<reference evidence="2" key="1">
    <citation type="submission" date="2020-10" db="EMBL/GenBank/DDBJ databases">
        <title>Genome sequence of the unusual species of purple photosynthetic bacteria, Phaeovibrio sulfidiphilus DSM 23193, type strain.</title>
        <authorList>
            <person name="Kyndt J.A."/>
            <person name="Meyer T.E."/>
        </authorList>
    </citation>
    <scope>NUCLEOTIDE SEQUENCE</scope>
    <source>
        <strain evidence="2">DSM 23193</strain>
    </source>
</reference>
<evidence type="ECO:0000313" key="2">
    <source>
        <dbReference type="EMBL" id="MBE1236825.1"/>
    </source>
</evidence>